<reference evidence="2" key="1">
    <citation type="submission" date="2021-06" db="EMBL/GenBank/DDBJ databases">
        <authorList>
            <consortium name="Wellcome Sanger Institute Data Sharing"/>
        </authorList>
    </citation>
    <scope>NUCLEOTIDE SEQUENCE [LARGE SCALE GENOMIC DNA]</scope>
</reference>
<reference evidence="2" key="2">
    <citation type="submission" date="2025-08" db="UniProtKB">
        <authorList>
            <consortium name="Ensembl"/>
        </authorList>
    </citation>
    <scope>IDENTIFICATION</scope>
</reference>
<dbReference type="PANTHER" id="PTHR22775:SF3">
    <property type="entry name" value="SORTING NEXIN-13"/>
    <property type="match status" value="1"/>
</dbReference>
<evidence type="ECO:0000256" key="1">
    <source>
        <dbReference type="SAM" id="Phobius"/>
    </source>
</evidence>
<dbReference type="GeneTree" id="ENSGT00940000182359"/>
<dbReference type="Ensembl" id="ENSECRT00000018499.1">
    <property type="protein sequence ID" value="ENSECRP00000018132.1"/>
    <property type="gene ID" value="ENSECRG00000012123.1"/>
</dbReference>
<keyword evidence="1" id="KW-0812">Transmembrane</keyword>
<dbReference type="Proteomes" id="UP000694620">
    <property type="component" value="Chromosome 13"/>
</dbReference>
<proteinExistence type="predicted"/>
<dbReference type="GO" id="GO:0035091">
    <property type="term" value="F:phosphatidylinositol binding"/>
    <property type="evidence" value="ECO:0007669"/>
    <property type="project" value="TreeGrafter"/>
</dbReference>
<evidence type="ECO:0000313" key="3">
    <source>
        <dbReference type="Proteomes" id="UP000694620"/>
    </source>
</evidence>
<dbReference type="PANTHER" id="PTHR22775">
    <property type="entry name" value="SORTING NEXIN"/>
    <property type="match status" value="1"/>
</dbReference>
<feature type="transmembrane region" description="Helical" evidence="1">
    <location>
        <begin position="104"/>
        <end position="126"/>
    </location>
</feature>
<keyword evidence="1" id="KW-1133">Transmembrane helix</keyword>
<dbReference type="GO" id="GO:0005769">
    <property type="term" value="C:early endosome"/>
    <property type="evidence" value="ECO:0007669"/>
    <property type="project" value="TreeGrafter"/>
</dbReference>
<dbReference type="AlphaFoldDB" id="A0A8C4SK48"/>
<keyword evidence="1" id="KW-0472">Membrane</keyword>
<name>A0A8C4SK48_ERPCA</name>
<sequence length="127" mass="14410">FLSIWGWGGLVVVLFLVTFGPFAIFYFAFYILCFIGGGFVVTLLFGKTNSEKYLEKCEHSFLPATSAGISKTLEEMKQESKPIKIDRRLTGASIIDEPLQQVSIYFYFPICHTFYLFLLILINGLLS</sequence>
<evidence type="ECO:0000313" key="2">
    <source>
        <dbReference type="Ensembl" id="ENSECRP00000018132.1"/>
    </source>
</evidence>
<organism evidence="2 3">
    <name type="scientific">Erpetoichthys calabaricus</name>
    <name type="common">Rope fish</name>
    <name type="synonym">Calamoichthys calabaricus</name>
    <dbReference type="NCBI Taxonomy" id="27687"/>
    <lineage>
        <taxon>Eukaryota</taxon>
        <taxon>Metazoa</taxon>
        <taxon>Chordata</taxon>
        <taxon>Craniata</taxon>
        <taxon>Vertebrata</taxon>
        <taxon>Euteleostomi</taxon>
        <taxon>Actinopterygii</taxon>
        <taxon>Polypteriformes</taxon>
        <taxon>Polypteridae</taxon>
        <taxon>Erpetoichthys</taxon>
    </lineage>
</organism>
<keyword evidence="3" id="KW-1185">Reference proteome</keyword>
<accession>A0A8C4SK48</accession>
<feature type="transmembrane region" description="Helical" evidence="1">
    <location>
        <begin position="12"/>
        <end position="45"/>
    </location>
</feature>
<protein>
    <submittedName>
        <fullName evidence="2">Uncharacterized protein</fullName>
    </submittedName>
</protein>
<reference evidence="2" key="3">
    <citation type="submission" date="2025-09" db="UniProtKB">
        <authorList>
            <consortium name="Ensembl"/>
        </authorList>
    </citation>
    <scope>IDENTIFICATION</scope>
</reference>